<evidence type="ECO:0000313" key="3">
    <source>
        <dbReference type="Proteomes" id="UP001274896"/>
    </source>
</evidence>
<protein>
    <recommendedName>
        <fullName evidence="4">Secreted protein</fullName>
    </recommendedName>
</protein>
<name>A0AAE0PYQ9_9TELE</name>
<dbReference type="Proteomes" id="UP001274896">
    <property type="component" value="Unassembled WGS sequence"/>
</dbReference>
<dbReference type="AlphaFoldDB" id="A0AAE0PYQ9"/>
<evidence type="ECO:0000313" key="2">
    <source>
        <dbReference type="EMBL" id="KAK3510424.1"/>
    </source>
</evidence>
<dbReference type="EMBL" id="JAUCMX010000025">
    <property type="protein sequence ID" value="KAK3510424.1"/>
    <property type="molecule type" value="Genomic_DNA"/>
</dbReference>
<proteinExistence type="predicted"/>
<organism evidence="2 3">
    <name type="scientific">Hemibagrus guttatus</name>
    <dbReference type="NCBI Taxonomy" id="175788"/>
    <lineage>
        <taxon>Eukaryota</taxon>
        <taxon>Metazoa</taxon>
        <taxon>Chordata</taxon>
        <taxon>Craniata</taxon>
        <taxon>Vertebrata</taxon>
        <taxon>Euteleostomi</taxon>
        <taxon>Actinopterygii</taxon>
        <taxon>Neopterygii</taxon>
        <taxon>Teleostei</taxon>
        <taxon>Ostariophysi</taxon>
        <taxon>Siluriformes</taxon>
        <taxon>Bagridae</taxon>
        <taxon>Hemibagrus</taxon>
    </lineage>
</organism>
<keyword evidence="1" id="KW-0732">Signal</keyword>
<accession>A0AAE0PYQ9</accession>
<reference evidence="2" key="1">
    <citation type="submission" date="2023-06" db="EMBL/GenBank/DDBJ databases">
        <title>Male Hemibagrus guttatus genome.</title>
        <authorList>
            <person name="Bian C."/>
        </authorList>
    </citation>
    <scope>NUCLEOTIDE SEQUENCE</scope>
    <source>
        <strain evidence="2">Male_cb2023</strain>
        <tissue evidence="2">Muscle</tissue>
    </source>
</reference>
<comment type="caution">
    <text evidence="2">The sequence shown here is derived from an EMBL/GenBank/DDBJ whole genome shotgun (WGS) entry which is preliminary data.</text>
</comment>
<evidence type="ECO:0008006" key="4">
    <source>
        <dbReference type="Google" id="ProtNLM"/>
    </source>
</evidence>
<feature type="signal peptide" evidence="1">
    <location>
        <begin position="1"/>
        <end position="18"/>
    </location>
</feature>
<evidence type="ECO:0000256" key="1">
    <source>
        <dbReference type="SAM" id="SignalP"/>
    </source>
</evidence>
<keyword evidence="3" id="KW-1185">Reference proteome</keyword>
<gene>
    <name evidence="2" type="ORF">QTP70_005918</name>
</gene>
<feature type="chain" id="PRO_5042073426" description="Secreted protein" evidence="1">
    <location>
        <begin position="19"/>
        <end position="123"/>
    </location>
</feature>
<sequence length="123" mass="13724">MVSSFFVLLVTRSALALGAEPPRCARAAGSGSGVSGWKRRDWIRRFRVCTRCIGVTSKEVGECMSLSTYFGPHCDGDGDGDDDDDDDLSTYFQGMKKIRKRAVCERSKQKDNQIRHHFSINNS</sequence>